<dbReference type="AlphaFoldDB" id="A0A9D4J8N0"/>
<dbReference type="Proteomes" id="UP000828390">
    <property type="component" value="Unassembled WGS sequence"/>
</dbReference>
<dbReference type="PROSITE" id="PS50948">
    <property type="entry name" value="PAN"/>
    <property type="match status" value="1"/>
</dbReference>
<evidence type="ECO:0000313" key="3">
    <source>
        <dbReference type="EMBL" id="KAH3803916.1"/>
    </source>
</evidence>
<reference evidence="3" key="2">
    <citation type="submission" date="2020-11" db="EMBL/GenBank/DDBJ databases">
        <authorList>
            <person name="McCartney M.A."/>
            <person name="Auch B."/>
            <person name="Kono T."/>
            <person name="Mallez S."/>
            <person name="Becker A."/>
            <person name="Gohl D.M."/>
            <person name="Silverstein K.A.T."/>
            <person name="Koren S."/>
            <person name="Bechman K.B."/>
            <person name="Herman A."/>
            <person name="Abrahante J.E."/>
            <person name="Garbe J."/>
        </authorList>
    </citation>
    <scope>NUCLEOTIDE SEQUENCE</scope>
    <source>
        <strain evidence="3">Duluth1</strain>
        <tissue evidence="3">Whole animal</tissue>
    </source>
</reference>
<gene>
    <name evidence="3" type="ORF">DPMN_132188</name>
</gene>
<dbReference type="Pfam" id="PF00024">
    <property type="entry name" value="PAN_1"/>
    <property type="match status" value="1"/>
</dbReference>
<keyword evidence="4" id="KW-1185">Reference proteome</keyword>
<feature type="signal peptide" evidence="1">
    <location>
        <begin position="1"/>
        <end position="22"/>
    </location>
</feature>
<evidence type="ECO:0000313" key="4">
    <source>
        <dbReference type="Proteomes" id="UP000828390"/>
    </source>
</evidence>
<evidence type="ECO:0000259" key="2">
    <source>
        <dbReference type="PROSITE" id="PS50948"/>
    </source>
</evidence>
<feature type="chain" id="PRO_5038454068" description="Apple domain-containing protein" evidence="1">
    <location>
        <begin position="23"/>
        <end position="349"/>
    </location>
</feature>
<reference evidence="3" key="1">
    <citation type="journal article" date="2019" name="bioRxiv">
        <title>The Genome of the Zebra Mussel, Dreissena polymorpha: A Resource for Invasive Species Research.</title>
        <authorList>
            <person name="McCartney M.A."/>
            <person name="Auch B."/>
            <person name="Kono T."/>
            <person name="Mallez S."/>
            <person name="Zhang Y."/>
            <person name="Obille A."/>
            <person name="Becker A."/>
            <person name="Abrahante J.E."/>
            <person name="Garbe J."/>
            <person name="Badalamenti J.P."/>
            <person name="Herman A."/>
            <person name="Mangelson H."/>
            <person name="Liachko I."/>
            <person name="Sullivan S."/>
            <person name="Sone E.D."/>
            <person name="Koren S."/>
            <person name="Silverstein K.A.T."/>
            <person name="Beckman K.B."/>
            <person name="Gohl D.M."/>
        </authorList>
    </citation>
    <scope>NUCLEOTIDE SEQUENCE</scope>
    <source>
        <strain evidence="3">Duluth1</strain>
        <tissue evidence="3">Whole animal</tissue>
    </source>
</reference>
<evidence type="ECO:0000256" key="1">
    <source>
        <dbReference type="SAM" id="SignalP"/>
    </source>
</evidence>
<sequence length="349" mass="37507">MTPVNCCVSFLFTSLIFAPGHSSSIMTWPLAFADPAYDIIKQTAEGGKVGCRKELGDSNQYLGYSAIKFVGDRRSYVDLRVVSGSVSTLGDFAFVLTVKACSTSGGTVFHYQQDAGPIVNPKVIRDIVLWCNTTHVIVDVVSGTGDSLGQIVSSVPDMGGDGWVNLAIAYDESKSELKLMKSQADLGLVRLLDSGTNPRIGLPGTLRVGGRLNGTSSQAFAGQAICCVMYDNKIPNGDVMTAVDECKPGQWPSSYPSTPVSGSTSCEQFKGYFVLESRNTAMGVAMVPLSTTSVMSRAMCADKCLRLEQCATFSFSTLDKVCKMYDDANSESRVSIMDTNVYTRRDICC</sequence>
<keyword evidence="1" id="KW-0732">Signal</keyword>
<accession>A0A9D4J8N0</accession>
<comment type="caution">
    <text evidence="3">The sequence shown here is derived from an EMBL/GenBank/DDBJ whole genome shotgun (WGS) entry which is preliminary data.</text>
</comment>
<dbReference type="EMBL" id="JAIWYP010000006">
    <property type="protein sequence ID" value="KAH3803916.1"/>
    <property type="molecule type" value="Genomic_DNA"/>
</dbReference>
<protein>
    <recommendedName>
        <fullName evidence="2">Apple domain-containing protein</fullName>
    </recommendedName>
</protein>
<organism evidence="3 4">
    <name type="scientific">Dreissena polymorpha</name>
    <name type="common">Zebra mussel</name>
    <name type="synonym">Mytilus polymorpha</name>
    <dbReference type="NCBI Taxonomy" id="45954"/>
    <lineage>
        <taxon>Eukaryota</taxon>
        <taxon>Metazoa</taxon>
        <taxon>Spiralia</taxon>
        <taxon>Lophotrochozoa</taxon>
        <taxon>Mollusca</taxon>
        <taxon>Bivalvia</taxon>
        <taxon>Autobranchia</taxon>
        <taxon>Heteroconchia</taxon>
        <taxon>Euheterodonta</taxon>
        <taxon>Imparidentia</taxon>
        <taxon>Neoheterodontei</taxon>
        <taxon>Myida</taxon>
        <taxon>Dreissenoidea</taxon>
        <taxon>Dreissenidae</taxon>
        <taxon>Dreissena</taxon>
    </lineage>
</organism>
<proteinExistence type="predicted"/>
<dbReference type="InterPro" id="IPR003609">
    <property type="entry name" value="Pan_app"/>
</dbReference>
<feature type="domain" description="Apple" evidence="2">
    <location>
        <begin position="266"/>
        <end position="348"/>
    </location>
</feature>
<name>A0A9D4J8N0_DREPO</name>